<name>A0ABW2QCF5_9MICO</name>
<comment type="caution">
    <text evidence="2">The sequence shown here is derived from an EMBL/GenBank/DDBJ whole genome shotgun (WGS) entry which is preliminary data.</text>
</comment>
<dbReference type="Proteomes" id="UP001596455">
    <property type="component" value="Unassembled WGS sequence"/>
</dbReference>
<feature type="compositionally biased region" description="Low complexity" evidence="1">
    <location>
        <begin position="30"/>
        <end position="44"/>
    </location>
</feature>
<feature type="region of interest" description="Disordered" evidence="1">
    <location>
        <begin position="26"/>
        <end position="49"/>
    </location>
</feature>
<sequence>MATMEEARAAKRALREALAAADGVTGLGIAPAPAGRPRPAADDGTPGGTEADQWCVLVNVVSSEARADIPAEVSGVPVRVRVTGTIEAL</sequence>
<evidence type="ECO:0000313" key="2">
    <source>
        <dbReference type="EMBL" id="MFC7405607.1"/>
    </source>
</evidence>
<evidence type="ECO:0000313" key="3">
    <source>
        <dbReference type="Proteomes" id="UP001596455"/>
    </source>
</evidence>
<dbReference type="EMBL" id="JBHTCQ010000002">
    <property type="protein sequence ID" value="MFC7405607.1"/>
    <property type="molecule type" value="Genomic_DNA"/>
</dbReference>
<keyword evidence="3" id="KW-1185">Reference proteome</keyword>
<protein>
    <submittedName>
        <fullName evidence="2">Uncharacterized protein</fullName>
    </submittedName>
</protein>
<organism evidence="2 3">
    <name type="scientific">Georgenia alba</name>
    <dbReference type="NCBI Taxonomy" id="2233858"/>
    <lineage>
        <taxon>Bacteria</taxon>
        <taxon>Bacillati</taxon>
        <taxon>Actinomycetota</taxon>
        <taxon>Actinomycetes</taxon>
        <taxon>Micrococcales</taxon>
        <taxon>Bogoriellaceae</taxon>
        <taxon>Georgenia</taxon>
    </lineage>
</organism>
<evidence type="ECO:0000256" key="1">
    <source>
        <dbReference type="SAM" id="MobiDB-lite"/>
    </source>
</evidence>
<proteinExistence type="predicted"/>
<accession>A0ABW2QCF5</accession>
<reference evidence="3" key="1">
    <citation type="journal article" date="2019" name="Int. J. Syst. Evol. Microbiol.">
        <title>The Global Catalogue of Microorganisms (GCM) 10K type strain sequencing project: providing services to taxonomists for standard genome sequencing and annotation.</title>
        <authorList>
            <consortium name="The Broad Institute Genomics Platform"/>
            <consortium name="The Broad Institute Genome Sequencing Center for Infectious Disease"/>
            <person name="Wu L."/>
            <person name="Ma J."/>
        </authorList>
    </citation>
    <scope>NUCLEOTIDE SEQUENCE [LARGE SCALE GENOMIC DNA]</scope>
    <source>
        <strain evidence="3">JCM 1490</strain>
    </source>
</reference>
<gene>
    <name evidence="2" type="ORF">ACFQQL_10855</name>
</gene>
<dbReference type="RefSeq" id="WP_382394197.1">
    <property type="nucleotide sequence ID" value="NZ_JBHTCQ010000002.1"/>
</dbReference>